<gene>
    <name evidence="6" type="ORF">TRUGW13939_07880</name>
</gene>
<reference evidence="7" key="1">
    <citation type="submission" date="2020-06" db="EMBL/GenBank/DDBJ databases">
        <title>A chromosome-scale genome assembly of Talaromyces rugulosus W13939.</title>
        <authorList>
            <person name="Wang B."/>
            <person name="Guo L."/>
            <person name="Ye K."/>
            <person name="Wang L."/>
        </authorList>
    </citation>
    <scope>NUCLEOTIDE SEQUENCE [LARGE SCALE GENOMIC DNA]</scope>
    <source>
        <strain evidence="7">W13939</strain>
    </source>
</reference>
<evidence type="ECO:0000256" key="1">
    <source>
        <dbReference type="ARBA" id="ARBA00023015"/>
    </source>
</evidence>
<feature type="compositionally biased region" description="Polar residues" evidence="4">
    <location>
        <begin position="552"/>
        <end position="572"/>
    </location>
</feature>
<dbReference type="GO" id="GO:0006351">
    <property type="term" value="P:DNA-templated transcription"/>
    <property type="evidence" value="ECO:0007669"/>
    <property type="project" value="InterPro"/>
</dbReference>
<dbReference type="InterPro" id="IPR052761">
    <property type="entry name" value="Fungal_Detox/Toxin_TFs"/>
</dbReference>
<feature type="region of interest" description="Disordered" evidence="4">
    <location>
        <begin position="37"/>
        <end position="103"/>
    </location>
</feature>
<feature type="compositionally biased region" description="Basic and acidic residues" evidence="4">
    <location>
        <begin position="37"/>
        <end position="53"/>
    </location>
</feature>
<evidence type="ECO:0000256" key="2">
    <source>
        <dbReference type="ARBA" id="ARBA00023163"/>
    </source>
</evidence>
<dbReference type="Proteomes" id="UP000509510">
    <property type="component" value="Chromosome IV"/>
</dbReference>
<keyword evidence="7" id="KW-1185">Reference proteome</keyword>
<evidence type="ECO:0000313" key="6">
    <source>
        <dbReference type="EMBL" id="QKX60734.1"/>
    </source>
</evidence>
<dbReference type="AlphaFoldDB" id="A0A7H8R2X1"/>
<dbReference type="OrthoDB" id="10031947at2759"/>
<dbReference type="PANTHER" id="PTHR47425:SF2">
    <property type="entry name" value="FARB-RELATED"/>
    <property type="match status" value="1"/>
</dbReference>
<evidence type="ECO:0000256" key="3">
    <source>
        <dbReference type="ARBA" id="ARBA00023242"/>
    </source>
</evidence>
<dbReference type="GeneID" id="55995370"/>
<dbReference type="GO" id="GO:0008270">
    <property type="term" value="F:zinc ion binding"/>
    <property type="evidence" value="ECO:0007669"/>
    <property type="project" value="InterPro"/>
</dbReference>
<sequence>MIRFVPYQSQAQTDGRHVLRACTACRKRKKRCHHDNFARGNSRIDDSPHEERQVRKRARYLSSSNPVAGDEDSHISNNTIDAQTDEENGDDDNDGESDGEARFVGHLNPESAFLAAISPTPTSAQTDNIGVWISRQPAAATEQSRTGTAPELTRKNSMPAAAMVGARELRWEELTLQHLPEEAGFQALYTIYLDEIHPIFPVIDRHAMEAMPVTSPECSLLRLAVCIAASVNPRAKDYLKPRRSKHYYSSREGLIRDMIFSLRLLLSLGLVKDKIVLVQALSLVALFTQYAKDRDLSTELSASAIGYSHTAGLHLENQGGKSHDDEGQSEEARCRLFCCVWALDKLNAATQGRPVMMHERDIGRNVTDAVMVQQPPFQLLLWIVVLLDRVIGLYRPHHTETSTFPETDFPLFEDLIDKTNAAHVNSRFLGTAEVLYHSVAMLACRVKSLHEPATASAASLRQSLSAIKATSIVSEGLETFLSNLPIIPYAISLSLRVAYRDLRTSRSSMLRERAKKQLLANSKLLHRLGSKFGSVTALANMAEQSIHKMDRQSQQISTSLQTDEPSAATATDPSVFGLHPSHETRTNTAATNAAQESLISTTESDDRSVSERIPHEFGPNELDLENMDLSVFDSMFNLDMFSTFEVPEEWS</sequence>
<feature type="region of interest" description="Disordered" evidence="4">
    <location>
        <begin position="546"/>
        <end position="621"/>
    </location>
</feature>
<feature type="compositionally biased region" description="Basic and acidic residues" evidence="4">
    <location>
        <begin position="604"/>
        <end position="615"/>
    </location>
</feature>
<dbReference type="KEGG" id="trg:TRUGW13939_07880"/>
<keyword evidence="2" id="KW-0804">Transcription</keyword>
<proteinExistence type="predicted"/>
<evidence type="ECO:0000256" key="4">
    <source>
        <dbReference type="SAM" id="MobiDB-lite"/>
    </source>
</evidence>
<keyword evidence="1" id="KW-0805">Transcription regulation</keyword>
<accession>A0A7H8R2X1</accession>
<dbReference type="RefSeq" id="XP_035346910.1">
    <property type="nucleotide sequence ID" value="XM_035491017.1"/>
</dbReference>
<organism evidence="6 7">
    <name type="scientific">Talaromyces rugulosus</name>
    <name type="common">Penicillium rugulosum</name>
    <dbReference type="NCBI Taxonomy" id="121627"/>
    <lineage>
        <taxon>Eukaryota</taxon>
        <taxon>Fungi</taxon>
        <taxon>Dikarya</taxon>
        <taxon>Ascomycota</taxon>
        <taxon>Pezizomycotina</taxon>
        <taxon>Eurotiomycetes</taxon>
        <taxon>Eurotiomycetidae</taxon>
        <taxon>Eurotiales</taxon>
        <taxon>Trichocomaceae</taxon>
        <taxon>Talaromyces</taxon>
        <taxon>Talaromyces sect. Islandici</taxon>
    </lineage>
</organism>
<evidence type="ECO:0000259" key="5">
    <source>
        <dbReference type="Pfam" id="PF04082"/>
    </source>
</evidence>
<dbReference type="PANTHER" id="PTHR47425">
    <property type="entry name" value="FARB-RELATED"/>
    <property type="match status" value="1"/>
</dbReference>
<dbReference type="EMBL" id="CP055901">
    <property type="protein sequence ID" value="QKX60734.1"/>
    <property type="molecule type" value="Genomic_DNA"/>
</dbReference>
<dbReference type="Pfam" id="PF04082">
    <property type="entry name" value="Fungal_trans"/>
    <property type="match status" value="1"/>
</dbReference>
<dbReference type="GO" id="GO:0000981">
    <property type="term" value="F:DNA-binding transcription factor activity, RNA polymerase II-specific"/>
    <property type="evidence" value="ECO:0007669"/>
    <property type="project" value="InterPro"/>
</dbReference>
<protein>
    <recommendedName>
        <fullName evidence="5">Xylanolytic transcriptional activator regulatory domain-containing protein</fullName>
    </recommendedName>
</protein>
<feature type="domain" description="Xylanolytic transcriptional activator regulatory" evidence="5">
    <location>
        <begin position="191"/>
        <end position="362"/>
    </location>
</feature>
<dbReference type="GO" id="GO:0003677">
    <property type="term" value="F:DNA binding"/>
    <property type="evidence" value="ECO:0007669"/>
    <property type="project" value="InterPro"/>
</dbReference>
<dbReference type="InterPro" id="IPR007219">
    <property type="entry name" value="XnlR_reg_dom"/>
</dbReference>
<keyword evidence="3" id="KW-0539">Nucleus</keyword>
<evidence type="ECO:0000313" key="7">
    <source>
        <dbReference type="Proteomes" id="UP000509510"/>
    </source>
</evidence>
<dbReference type="CDD" id="cd12148">
    <property type="entry name" value="fungal_TF_MHR"/>
    <property type="match status" value="1"/>
</dbReference>
<name>A0A7H8R2X1_TALRU</name>
<dbReference type="InterPro" id="IPR001138">
    <property type="entry name" value="Zn2Cys6_DnaBD"/>
</dbReference>
<dbReference type="CDD" id="cd00067">
    <property type="entry name" value="GAL4"/>
    <property type="match status" value="1"/>
</dbReference>
<feature type="compositionally biased region" description="Acidic residues" evidence="4">
    <location>
        <begin position="83"/>
        <end position="98"/>
    </location>
</feature>